<dbReference type="PANTHER" id="PTHR38790">
    <property type="entry name" value="2EXR DOMAIN-CONTAINING PROTEIN-RELATED"/>
    <property type="match status" value="1"/>
</dbReference>
<reference evidence="3" key="2">
    <citation type="submission" date="2023-06" db="EMBL/GenBank/DDBJ databases">
        <authorList>
            <consortium name="Lawrence Berkeley National Laboratory"/>
            <person name="Haridas S."/>
            <person name="Hensen N."/>
            <person name="Bonometti L."/>
            <person name="Westerberg I."/>
            <person name="Brannstrom I.O."/>
            <person name="Guillou S."/>
            <person name="Cros-Aarteil S."/>
            <person name="Calhoun S."/>
            <person name="Kuo A."/>
            <person name="Mondo S."/>
            <person name="Pangilinan J."/>
            <person name="Riley R."/>
            <person name="LaButti K."/>
            <person name="Andreopoulos B."/>
            <person name="Lipzen A."/>
            <person name="Chen C."/>
            <person name="Yanf M."/>
            <person name="Daum C."/>
            <person name="Ng V."/>
            <person name="Clum A."/>
            <person name="Steindorff A."/>
            <person name="Ohm R."/>
            <person name="Martin F."/>
            <person name="Silar P."/>
            <person name="Natvig D."/>
            <person name="Lalanne C."/>
            <person name="Gautier V."/>
            <person name="Ament-velasquez S.L."/>
            <person name="Kruys A."/>
            <person name="Hutchinson M.I."/>
            <person name="Powell A.J."/>
            <person name="Barry K."/>
            <person name="Miller A.N."/>
            <person name="Grigoriev I.V."/>
            <person name="Debuchy R."/>
            <person name="Gladieux P."/>
            <person name="Thoren M.H."/>
            <person name="Johannesson H."/>
        </authorList>
    </citation>
    <scope>NUCLEOTIDE SEQUENCE</scope>
    <source>
        <strain evidence="3">CBS 232.78</strain>
    </source>
</reference>
<evidence type="ECO:0000313" key="4">
    <source>
        <dbReference type="Proteomes" id="UP001285441"/>
    </source>
</evidence>
<proteinExistence type="predicted"/>
<evidence type="ECO:0000256" key="1">
    <source>
        <dbReference type="SAM" id="MobiDB-lite"/>
    </source>
</evidence>
<feature type="domain" description="2EXR" evidence="2">
    <location>
        <begin position="35"/>
        <end position="106"/>
    </location>
</feature>
<sequence length="389" mass="44406">MADKNKKGTESPKQQDGEVPEQSDKVHLQAGSLFFQRLPQEIRDHIWTWVFCSTRFTFRAPLYDRCPFSESNFQPPTDRLALLRTCRRARLEIGDSWLRHVQFCFRNIAAMLDNLSALPVATLSKLRQMRVSGDVLMINPSFNPNPLCLDSALKLLPGLQLDQLTVLSGHENRRHYDGLSRLIKHSNGWKTLRYISFSSAARLKVFDMSRIPNFTSSPPPEVNMMPQPKHWQAVMEGRDGVSSNPSVTVCRAKERPARYGPAILGPSRGVKSDQNPYLANEDSRPDLFPVDAPQLMTGDEQMKELMVIVKRGSGVDYEGKKDSPLIEDHTLRYPPFHVEYDFRSVFPDMTWEEIQQLCSVNRFGFDDGNDHAEGVDEYVWTPPDPNLDL</sequence>
<dbReference type="Pfam" id="PF20150">
    <property type="entry name" value="2EXR"/>
    <property type="match status" value="1"/>
</dbReference>
<evidence type="ECO:0000313" key="3">
    <source>
        <dbReference type="EMBL" id="KAK3371892.1"/>
    </source>
</evidence>
<keyword evidence="4" id="KW-1185">Reference proteome</keyword>
<accession>A0AAE0N5T8</accession>
<gene>
    <name evidence="3" type="ORF">B0H63DRAFT_401559</name>
</gene>
<dbReference type="InterPro" id="IPR045518">
    <property type="entry name" value="2EXR"/>
</dbReference>
<comment type="caution">
    <text evidence="3">The sequence shown here is derived from an EMBL/GenBank/DDBJ whole genome shotgun (WGS) entry which is preliminary data.</text>
</comment>
<dbReference type="PANTHER" id="PTHR38790:SF4">
    <property type="entry name" value="2EXR DOMAIN-CONTAINING PROTEIN"/>
    <property type="match status" value="1"/>
</dbReference>
<protein>
    <recommendedName>
        <fullName evidence="2">2EXR domain-containing protein</fullName>
    </recommendedName>
</protein>
<name>A0AAE0N5T8_9PEZI</name>
<dbReference type="Proteomes" id="UP001285441">
    <property type="component" value="Unassembled WGS sequence"/>
</dbReference>
<reference evidence="3" key="1">
    <citation type="journal article" date="2023" name="Mol. Phylogenet. Evol.">
        <title>Genome-scale phylogeny and comparative genomics of the fungal order Sordariales.</title>
        <authorList>
            <person name="Hensen N."/>
            <person name="Bonometti L."/>
            <person name="Westerberg I."/>
            <person name="Brannstrom I.O."/>
            <person name="Guillou S."/>
            <person name="Cros-Aarteil S."/>
            <person name="Calhoun S."/>
            <person name="Haridas S."/>
            <person name="Kuo A."/>
            <person name="Mondo S."/>
            <person name="Pangilinan J."/>
            <person name="Riley R."/>
            <person name="LaButti K."/>
            <person name="Andreopoulos B."/>
            <person name="Lipzen A."/>
            <person name="Chen C."/>
            <person name="Yan M."/>
            <person name="Daum C."/>
            <person name="Ng V."/>
            <person name="Clum A."/>
            <person name="Steindorff A."/>
            <person name="Ohm R.A."/>
            <person name="Martin F."/>
            <person name="Silar P."/>
            <person name="Natvig D.O."/>
            <person name="Lalanne C."/>
            <person name="Gautier V."/>
            <person name="Ament-Velasquez S.L."/>
            <person name="Kruys A."/>
            <person name="Hutchinson M.I."/>
            <person name="Powell A.J."/>
            <person name="Barry K."/>
            <person name="Miller A.N."/>
            <person name="Grigoriev I.V."/>
            <person name="Debuchy R."/>
            <person name="Gladieux P."/>
            <person name="Hiltunen Thoren M."/>
            <person name="Johannesson H."/>
        </authorList>
    </citation>
    <scope>NUCLEOTIDE SEQUENCE</scope>
    <source>
        <strain evidence="3">CBS 232.78</strain>
    </source>
</reference>
<evidence type="ECO:0000259" key="2">
    <source>
        <dbReference type="Pfam" id="PF20150"/>
    </source>
</evidence>
<feature type="region of interest" description="Disordered" evidence="1">
    <location>
        <begin position="1"/>
        <end position="22"/>
    </location>
</feature>
<dbReference type="EMBL" id="JAULSW010000008">
    <property type="protein sequence ID" value="KAK3371892.1"/>
    <property type="molecule type" value="Genomic_DNA"/>
</dbReference>
<organism evidence="3 4">
    <name type="scientific">Podospora didyma</name>
    <dbReference type="NCBI Taxonomy" id="330526"/>
    <lineage>
        <taxon>Eukaryota</taxon>
        <taxon>Fungi</taxon>
        <taxon>Dikarya</taxon>
        <taxon>Ascomycota</taxon>
        <taxon>Pezizomycotina</taxon>
        <taxon>Sordariomycetes</taxon>
        <taxon>Sordariomycetidae</taxon>
        <taxon>Sordariales</taxon>
        <taxon>Podosporaceae</taxon>
        <taxon>Podospora</taxon>
    </lineage>
</organism>
<dbReference type="AlphaFoldDB" id="A0AAE0N5T8"/>